<keyword evidence="9" id="KW-1185">Reference proteome</keyword>
<dbReference type="PANTHER" id="PTHR22939:SF129">
    <property type="entry name" value="SERINE PROTEASE HTRA2, MITOCHONDRIAL"/>
    <property type="match status" value="1"/>
</dbReference>
<feature type="region of interest" description="Disordered" evidence="5">
    <location>
        <begin position="83"/>
        <end position="102"/>
    </location>
</feature>
<gene>
    <name evidence="8" type="ORF">H9659_14720</name>
</gene>
<comment type="similarity">
    <text evidence="1">Belongs to the peptidase S1C family.</text>
</comment>
<keyword evidence="6" id="KW-0812">Transmembrane</keyword>
<evidence type="ECO:0000256" key="5">
    <source>
        <dbReference type="SAM" id="MobiDB-lite"/>
    </source>
</evidence>
<evidence type="ECO:0000313" key="8">
    <source>
        <dbReference type="EMBL" id="MBD7909588.1"/>
    </source>
</evidence>
<dbReference type="PRINTS" id="PR00834">
    <property type="entry name" value="PROTEASES2C"/>
</dbReference>
<organism evidence="8 9">
    <name type="scientific">Sporosarcina gallistercoris</name>
    <dbReference type="NCBI Taxonomy" id="2762245"/>
    <lineage>
        <taxon>Bacteria</taxon>
        <taxon>Bacillati</taxon>
        <taxon>Bacillota</taxon>
        <taxon>Bacilli</taxon>
        <taxon>Bacillales</taxon>
        <taxon>Caryophanaceae</taxon>
        <taxon>Sporosarcina</taxon>
    </lineage>
</organism>
<feature type="region of interest" description="Disordered" evidence="5">
    <location>
        <begin position="1"/>
        <end position="56"/>
    </location>
</feature>
<keyword evidence="3" id="KW-0378">Hydrolase</keyword>
<dbReference type="RefSeq" id="WP_191691963.1">
    <property type="nucleotide sequence ID" value="NZ_JACSQY010000015.1"/>
</dbReference>
<dbReference type="Pfam" id="PF13365">
    <property type="entry name" value="Trypsin_2"/>
    <property type="match status" value="1"/>
</dbReference>
<proteinExistence type="inferred from homology"/>
<dbReference type="EMBL" id="JACSQY010000015">
    <property type="protein sequence ID" value="MBD7909588.1"/>
    <property type="molecule type" value="Genomic_DNA"/>
</dbReference>
<dbReference type="Pfam" id="PF13180">
    <property type="entry name" value="PDZ_2"/>
    <property type="match status" value="1"/>
</dbReference>
<evidence type="ECO:0000313" key="9">
    <source>
        <dbReference type="Proteomes" id="UP000659496"/>
    </source>
</evidence>
<reference evidence="8 9" key="1">
    <citation type="submission" date="2020-08" db="EMBL/GenBank/DDBJ databases">
        <title>A Genomic Blueprint of the Chicken Gut Microbiome.</title>
        <authorList>
            <person name="Gilroy R."/>
            <person name="Ravi A."/>
            <person name="Getino M."/>
            <person name="Pursley I."/>
            <person name="Horton D.L."/>
            <person name="Alikhan N.-F."/>
            <person name="Baker D."/>
            <person name="Gharbi K."/>
            <person name="Hall N."/>
            <person name="Watson M."/>
            <person name="Adriaenssens E.M."/>
            <person name="Foster-Nyarko E."/>
            <person name="Jarju S."/>
            <person name="Secka A."/>
            <person name="Antonio M."/>
            <person name="Oren A."/>
            <person name="Chaudhuri R."/>
            <person name="La Ragione R.M."/>
            <person name="Hildebrand F."/>
            <person name="Pallen M.J."/>
        </authorList>
    </citation>
    <scope>NUCLEOTIDE SEQUENCE [LARGE SCALE GENOMIC DNA]</scope>
    <source>
        <strain evidence="8 9">Sa3CUA8</strain>
    </source>
</reference>
<evidence type="ECO:0000256" key="6">
    <source>
        <dbReference type="SAM" id="Phobius"/>
    </source>
</evidence>
<dbReference type="SUPFAM" id="SSF50156">
    <property type="entry name" value="PDZ domain-like"/>
    <property type="match status" value="1"/>
</dbReference>
<evidence type="ECO:0000259" key="7">
    <source>
        <dbReference type="PROSITE" id="PS50106"/>
    </source>
</evidence>
<feature type="transmembrane region" description="Helical" evidence="6">
    <location>
        <begin position="58"/>
        <end position="79"/>
    </location>
</feature>
<dbReference type="Gene3D" id="2.40.10.10">
    <property type="entry name" value="Trypsin-like serine proteases"/>
    <property type="match status" value="2"/>
</dbReference>
<keyword evidence="2" id="KW-0645">Protease</keyword>
<keyword evidence="6" id="KW-1133">Transmembrane helix</keyword>
<dbReference type="InterPro" id="IPR001478">
    <property type="entry name" value="PDZ"/>
</dbReference>
<comment type="caution">
    <text evidence="8">The sequence shown here is derived from an EMBL/GenBank/DDBJ whole genome shotgun (WGS) entry which is preliminary data.</text>
</comment>
<evidence type="ECO:0000256" key="1">
    <source>
        <dbReference type="ARBA" id="ARBA00010541"/>
    </source>
</evidence>
<dbReference type="SUPFAM" id="SSF50494">
    <property type="entry name" value="Trypsin-like serine proteases"/>
    <property type="match status" value="1"/>
</dbReference>
<protein>
    <submittedName>
        <fullName evidence="8">Trypsin-like peptidase domain-containing protein</fullName>
    </submittedName>
</protein>
<dbReference type="PROSITE" id="PS50106">
    <property type="entry name" value="PDZ"/>
    <property type="match status" value="1"/>
</dbReference>
<dbReference type="SMART" id="SM00228">
    <property type="entry name" value="PDZ"/>
    <property type="match status" value="1"/>
</dbReference>
<keyword evidence="6" id="KW-0472">Membrane</keyword>
<accession>A0ABR8PN30</accession>
<sequence>MDDYNRDREEEQQRPTDPLQEPTPSENHEAPPSEPVYRTRATTPPPPPPEPPKRRGGFLPALFGAILGGLLVWLLMFAVGESDDNDNKTTGTVKESGSSKQVSVDIDSDLTGVVEKSTDAVVGITNLQRGQDFWTQSDTPQAIGTGSGVLYKKENGKAYIVTNHHVVEDAEELEVTLDDGTKIAGKLIGSDVWTDLAVVEIDDKDITSIMEFGDSDALKRGETVIAIGNPLGLGFSGSVTVGVVSGKDRSIPIDINSDGTIDWQADVLQTDAAINPGNSGGALINMAGQLIGINSMKITEETVEGIGLAIPINLALPVIEQLEQTGEVNRPTMGVSLLDLRSIPVQQQSVLKLPEDVKNGVVVTEVFRNTPAQTAGVQKYDTIVEMDGEPIEDMVTLRKHLYNEKKVGDSMTMKVYREGKPVTIDMVLKDGNSF</sequence>
<feature type="compositionally biased region" description="Polar residues" evidence="5">
    <location>
        <begin position="88"/>
        <end position="102"/>
    </location>
</feature>
<name>A0ABR8PN30_9BACL</name>
<dbReference type="InterPro" id="IPR043504">
    <property type="entry name" value="Peptidase_S1_PA_chymotrypsin"/>
</dbReference>
<keyword evidence="4" id="KW-0720">Serine protease</keyword>
<feature type="domain" description="PDZ" evidence="7">
    <location>
        <begin position="317"/>
        <end position="419"/>
    </location>
</feature>
<dbReference type="InterPro" id="IPR009003">
    <property type="entry name" value="Peptidase_S1_PA"/>
</dbReference>
<dbReference type="InterPro" id="IPR036034">
    <property type="entry name" value="PDZ_sf"/>
</dbReference>
<dbReference type="Gene3D" id="2.30.42.10">
    <property type="match status" value="1"/>
</dbReference>
<evidence type="ECO:0000256" key="4">
    <source>
        <dbReference type="ARBA" id="ARBA00022825"/>
    </source>
</evidence>
<evidence type="ECO:0000256" key="2">
    <source>
        <dbReference type="ARBA" id="ARBA00022670"/>
    </source>
</evidence>
<evidence type="ECO:0000256" key="3">
    <source>
        <dbReference type="ARBA" id="ARBA00022801"/>
    </source>
</evidence>
<feature type="compositionally biased region" description="Basic and acidic residues" evidence="5">
    <location>
        <begin position="1"/>
        <end position="14"/>
    </location>
</feature>
<dbReference type="PANTHER" id="PTHR22939">
    <property type="entry name" value="SERINE PROTEASE FAMILY S1C HTRA-RELATED"/>
    <property type="match status" value="1"/>
</dbReference>
<dbReference type="InterPro" id="IPR001940">
    <property type="entry name" value="Peptidase_S1C"/>
</dbReference>
<dbReference type="Proteomes" id="UP000659496">
    <property type="component" value="Unassembled WGS sequence"/>
</dbReference>